<proteinExistence type="predicted"/>
<dbReference type="VEuPathDB" id="TriTrypDB:ADEAN_000403000"/>
<protein>
    <recommendedName>
        <fullName evidence="5">Transmembrane protein</fullName>
    </recommendedName>
</protein>
<keyword evidence="2" id="KW-1133">Transmembrane helix</keyword>
<feature type="transmembrane region" description="Helical" evidence="2">
    <location>
        <begin position="81"/>
        <end position="101"/>
    </location>
</feature>
<evidence type="ECO:0000313" key="4">
    <source>
        <dbReference type="Proteomes" id="UP000515908"/>
    </source>
</evidence>
<evidence type="ECO:0000256" key="1">
    <source>
        <dbReference type="SAM" id="Coils"/>
    </source>
</evidence>
<keyword evidence="2" id="KW-0812">Transmembrane</keyword>
<dbReference type="AlphaFoldDB" id="A0A7G2C9W7"/>
<keyword evidence="4" id="KW-1185">Reference proteome</keyword>
<reference evidence="3 4" key="1">
    <citation type="submission" date="2020-08" db="EMBL/GenBank/DDBJ databases">
        <authorList>
            <person name="Newling K."/>
            <person name="Davey J."/>
            <person name="Forrester S."/>
        </authorList>
    </citation>
    <scope>NUCLEOTIDE SEQUENCE [LARGE SCALE GENOMIC DNA]</scope>
    <source>
        <strain evidence="4">Crithidia deanei Carvalho (ATCC PRA-265)</strain>
    </source>
</reference>
<name>A0A7G2C9W7_9TRYP</name>
<accession>A0A7G2C9W7</accession>
<sequence length="231" mass="25788">MMRRSFFMLAAKAAATHNSLAGVPEGGLSTTEEAASQPSNFFGKVEVATGSVTDASPSAAERPELLQSYVEPKPFVSARRLQLFTASMVLGITSMAVIYFLMTKSISENLEAQQMQLDTIAAKNKQAIEERDKLFKEFSAPSSLDDIKMKMSLYEKEMERNEVALHQSTSALHTEVLYRLKSWWNSCLTNIQDAADRFAKSIDSRNEAGVEYNIRALLENRGYEVVKLEKL</sequence>
<evidence type="ECO:0000313" key="3">
    <source>
        <dbReference type="EMBL" id="CAD2216568.1"/>
    </source>
</evidence>
<evidence type="ECO:0008006" key="5">
    <source>
        <dbReference type="Google" id="ProtNLM"/>
    </source>
</evidence>
<organism evidence="3 4">
    <name type="scientific">Angomonas deanei</name>
    <dbReference type="NCBI Taxonomy" id="59799"/>
    <lineage>
        <taxon>Eukaryota</taxon>
        <taxon>Discoba</taxon>
        <taxon>Euglenozoa</taxon>
        <taxon>Kinetoplastea</taxon>
        <taxon>Metakinetoplastina</taxon>
        <taxon>Trypanosomatida</taxon>
        <taxon>Trypanosomatidae</taxon>
        <taxon>Strigomonadinae</taxon>
        <taxon>Angomonas</taxon>
    </lineage>
</organism>
<evidence type="ECO:0000256" key="2">
    <source>
        <dbReference type="SAM" id="Phobius"/>
    </source>
</evidence>
<dbReference type="Proteomes" id="UP000515908">
    <property type="component" value="Chromosome 07"/>
</dbReference>
<keyword evidence="2" id="KW-0472">Membrane</keyword>
<keyword evidence="1" id="KW-0175">Coiled coil</keyword>
<dbReference type="EMBL" id="LR877151">
    <property type="protein sequence ID" value="CAD2216568.1"/>
    <property type="molecule type" value="Genomic_DNA"/>
</dbReference>
<feature type="coiled-coil region" evidence="1">
    <location>
        <begin position="110"/>
        <end position="137"/>
    </location>
</feature>
<gene>
    <name evidence="3" type="ORF">ADEAN_000403000</name>
</gene>
<dbReference type="OrthoDB" id="271767at2759"/>